<accession>A0AAC9AY44</accession>
<reference evidence="3" key="1">
    <citation type="submission" date="2015-11" db="EMBL/GenBank/DDBJ databases">
        <title>Complete genome sequence of a polyethylene-glycol degrader Sphingopyxis macrogoltabida 203N (NBRC 111659).</title>
        <authorList>
            <person name="Yoshiyuki O."/>
            <person name="Shouta N."/>
            <person name="Nagata Y."/>
            <person name="Numata M."/>
            <person name="Tsuchikane K."/>
            <person name="Hosoyama A."/>
            <person name="Yamazoe A."/>
            <person name="Tsuda M."/>
            <person name="Fujita N."/>
            <person name="Kawai F."/>
        </authorList>
    </citation>
    <scope>NUCLEOTIDE SEQUENCE [LARGE SCALE GENOMIC DNA]</scope>
    <source>
        <strain evidence="3">203N</strain>
    </source>
</reference>
<organism evidence="2 3">
    <name type="scientific">Sphingopyxis macrogoltabida</name>
    <name type="common">Sphingomonas macrogoltabidus</name>
    <dbReference type="NCBI Taxonomy" id="33050"/>
    <lineage>
        <taxon>Bacteria</taxon>
        <taxon>Pseudomonadati</taxon>
        <taxon>Pseudomonadota</taxon>
        <taxon>Alphaproteobacteria</taxon>
        <taxon>Sphingomonadales</taxon>
        <taxon>Sphingomonadaceae</taxon>
        <taxon>Sphingopyxis</taxon>
    </lineage>
</organism>
<dbReference type="SMART" id="SM00481">
    <property type="entry name" value="POLIIIAc"/>
    <property type="match status" value="1"/>
</dbReference>
<dbReference type="PANTHER" id="PTHR32294:SF4">
    <property type="entry name" value="ERROR-PRONE DNA POLYMERASE"/>
    <property type="match status" value="1"/>
</dbReference>
<dbReference type="InterPro" id="IPR003141">
    <property type="entry name" value="Pol/His_phosphatase_N"/>
</dbReference>
<dbReference type="GO" id="GO:0008408">
    <property type="term" value="F:3'-5' exonuclease activity"/>
    <property type="evidence" value="ECO:0007669"/>
    <property type="project" value="InterPro"/>
</dbReference>
<dbReference type="Gene3D" id="3.20.20.140">
    <property type="entry name" value="Metal-dependent hydrolases"/>
    <property type="match status" value="1"/>
</dbReference>
<dbReference type="InterPro" id="IPR004805">
    <property type="entry name" value="DnaE2/DnaE/PolC"/>
</dbReference>
<evidence type="ECO:0000259" key="1">
    <source>
        <dbReference type="SMART" id="SM00481"/>
    </source>
</evidence>
<evidence type="ECO:0000313" key="3">
    <source>
        <dbReference type="Proteomes" id="UP000076088"/>
    </source>
</evidence>
<dbReference type="EMBL" id="CP013344">
    <property type="protein sequence ID" value="AMU92062.1"/>
    <property type="molecule type" value="Genomic_DNA"/>
</dbReference>
<reference evidence="2 3" key="2">
    <citation type="journal article" date="2016" name="Genome Announc.">
        <title>Complete Genome Sequence of Sphingopyxis macrogoltabida Strain 203N (NBRC 111659), a Polyethylene Glycol Degrader.</title>
        <authorList>
            <person name="Ohtsubo Y."/>
            <person name="Nonoyama S."/>
            <person name="Nagata Y."/>
            <person name="Numata M."/>
            <person name="Tsuchikane K."/>
            <person name="Hosoyama A."/>
            <person name="Yamazoe A."/>
            <person name="Tsuda M."/>
            <person name="Fujita N."/>
            <person name="Kawai F."/>
        </authorList>
    </citation>
    <scope>NUCLEOTIDE SEQUENCE [LARGE SCALE GENOMIC DNA]</scope>
    <source>
        <strain evidence="2 3">203N</strain>
    </source>
</reference>
<dbReference type="Pfam" id="PF02811">
    <property type="entry name" value="PHP"/>
    <property type="match status" value="1"/>
</dbReference>
<dbReference type="InterPro" id="IPR016195">
    <property type="entry name" value="Pol/histidinol_Pase-like"/>
</dbReference>
<sequence length="248" mass="27066">MSDAPETGPETRFAELVAATNYSFLRGASHPAEMVAEALALGMTGIGIADRNSVAGVVRALTGLRKLHEDAAEEGIELPPIKLVVGARLVFDDGTPDIIAYPTTRHGWGRLTRMLTIGNRRTQKGDCVMKLKNLLTHCDDMILIAMASERNEFALRRLKKVAPDSLWLGATMPRAGSDRRHLARLSCLADRIGIPMLATNDALYATREQRPLHDVITCIREGTNLDDAGRLLRANGERHLKLASALVV</sequence>
<dbReference type="AlphaFoldDB" id="A0AAC9AY44"/>
<dbReference type="GO" id="GO:0006260">
    <property type="term" value="P:DNA replication"/>
    <property type="evidence" value="ECO:0007669"/>
    <property type="project" value="InterPro"/>
</dbReference>
<dbReference type="Proteomes" id="UP000076088">
    <property type="component" value="Chromosome"/>
</dbReference>
<protein>
    <recommendedName>
        <fullName evidence="1">Polymerase/histidinol phosphatase N-terminal domain-containing protein</fullName>
    </recommendedName>
</protein>
<name>A0AAC9AY44_SPHMC</name>
<dbReference type="InterPro" id="IPR004013">
    <property type="entry name" value="PHP_dom"/>
</dbReference>
<keyword evidence="3" id="KW-1185">Reference proteome</keyword>
<proteinExistence type="predicted"/>
<dbReference type="KEGG" id="smaz:LH19_23340"/>
<gene>
    <name evidence="2" type="ORF">ATM17_23900</name>
</gene>
<dbReference type="SUPFAM" id="SSF89550">
    <property type="entry name" value="PHP domain-like"/>
    <property type="match status" value="1"/>
</dbReference>
<evidence type="ECO:0000313" key="2">
    <source>
        <dbReference type="EMBL" id="AMU92062.1"/>
    </source>
</evidence>
<dbReference type="RefSeq" id="WP_054731990.1">
    <property type="nucleotide sequence ID" value="NZ_CP009429.1"/>
</dbReference>
<feature type="domain" description="Polymerase/histidinol phosphatase N-terminal" evidence="1">
    <location>
        <begin position="14"/>
        <end position="93"/>
    </location>
</feature>
<dbReference type="PANTHER" id="PTHR32294">
    <property type="entry name" value="DNA POLYMERASE III SUBUNIT ALPHA"/>
    <property type="match status" value="1"/>
</dbReference>